<dbReference type="EMBL" id="JACBZD010000002">
    <property type="protein sequence ID" value="NYI08268.1"/>
    <property type="molecule type" value="Genomic_DNA"/>
</dbReference>
<dbReference type="Gene3D" id="3.30.200.20">
    <property type="entry name" value="Phosphorylase Kinase, domain 1"/>
    <property type="match status" value="1"/>
</dbReference>
<dbReference type="InterPro" id="IPR000719">
    <property type="entry name" value="Prot_kinase_dom"/>
</dbReference>
<feature type="domain" description="Protein kinase" evidence="9">
    <location>
        <begin position="12"/>
        <end position="287"/>
    </location>
</feature>
<keyword evidence="4 7" id="KW-0547">Nucleotide-binding</keyword>
<feature type="compositionally biased region" description="Low complexity" evidence="8">
    <location>
        <begin position="323"/>
        <end position="333"/>
    </location>
</feature>
<dbReference type="GO" id="GO:0005524">
    <property type="term" value="F:ATP binding"/>
    <property type="evidence" value="ECO:0007669"/>
    <property type="project" value="UniProtKB-UniRule"/>
</dbReference>
<evidence type="ECO:0000256" key="2">
    <source>
        <dbReference type="ARBA" id="ARBA00022527"/>
    </source>
</evidence>
<keyword evidence="3" id="KW-0808">Transferase</keyword>
<dbReference type="PANTHER" id="PTHR43289:SF6">
    <property type="entry name" value="SERINE_THREONINE-PROTEIN KINASE NEKL-3"/>
    <property type="match status" value="1"/>
</dbReference>
<feature type="compositionally biased region" description="Low complexity" evidence="8">
    <location>
        <begin position="356"/>
        <end position="377"/>
    </location>
</feature>
<evidence type="ECO:0000256" key="8">
    <source>
        <dbReference type="SAM" id="MobiDB-lite"/>
    </source>
</evidence>
<dbReference type="InterPro" id="IPR011990">
    <property type="entry name" value="TPR-like_helical_dom_sf"/>
</dbReference>
<name>A0A853ACU9_9ACTN</name>
<evidence type="ECO:0000313" key="11">
    <source>
        <dbReference type="Proteomes" id="UP000567795"/>
    </source>
</evidence>
<comment type="caution">
    <text evidence="10">The sequence shown here is derived from an EMBL/GenBank/DDBJ whole genome shotgun (WGS) entry which is preliminary data.</text>
</comment>
<keyword evidence="11" id="KW-1185">Reference proteome</keyword>
<feature type="region of interest" description="Disordered" evidence="8">
    <location>
        <begin position="630"/>
        <end position="681"/>
    </location>
</feature>
<dbReference type="CDD" id="cd14014">
    <property type="entry name" value="STKc_PknB_like"/>
    <property type="match status" value="1"/>
</dbReference>
<feature type="region of interest" description="Disordered" evidence="8">
    <location>
        <begin position="356"/>
        <end position="447"/>
    </location>
</feature>
<evidence type="ECO:0000256" key="7">
    <source>
        <dbReference type="PROSITE-ProRule" id="PRU10141"/>
    </source>
</evidence>
<evidence type="ECO:0000256" key="5">
    <source>
        <dbReference type="ARBA" id="ARBA00022777"/>
    </source>
</evidence>
<feature type="region of interest" description="Disordered" evidence="8">
    <location>
        <begin position="323"/>
        <end position="342"/>
    </location>
</feature>
<evidence type="ECO:0000313" key="10">
    <source>
        <dbReference type="EMBL" id="NYI08268.1"/>
    </source>
</evidence>
<feature type="compositionally biased region" description="Gly residues" evidence="8">
    <location>
        <begin position="669"/>
        <end position="681"/>
    </location>
</feature>
<dbReference type="InterPro" id="IPR011009">
    <property type="entry name" value="Kinase-like_dom_sf"/>
</dbReference>
<evidence type="ECO:0000256" key="4">
    <source>
        <dbReference type="ARBA" id="ARBA00022741"/>
    </source>
</evidence>
<dbReference type="Pfam" id="PF00069">
    <property type="entry name" value="Pkinase"/>
    <property type="match status" value="1"/>
</dbReference>
<feature type="compositionally biased region" description="Low complexity" evidence="8">
    <location>
        <begin position="403"/>
        <end position="430"/>
    </location>
</feature>
<dbReference type="InterPro" id="IPR008271">
    <property type="entry name" value="Ser/Thr_kinase_AS"/>
</dbReference>
<protein>
    <recommendedName>
        <fullName evidence="1">non-specific serine/threonine protein kinase</fullName>
        <ecNumber evidence="1">2.7.11.1</ecNumber>
    </recommendedName>
</protein>
<dbReference type="RefSeq" id="WP_312892875.1">
    <property type="nucleotide sequence ID" value="NZ_JACBZD010000002.1"/>
</dbReference>
<gene>
    <name evidence="10" type="ORF">FHU37_005297</name>
</gene>
<keyword evidence="2 10" id="KW-0723">Serine/threonine-protein kinase</keyword>
<feature type="compositionally biased region" description="Pro residues" evidence="8">
    <location>
        <begin position="431"/>
        <end position="441"/>
    </location>
</feature>
<reference evidence="10 11" key="1">
    <citation type="submission" date="2020-07" db="EMBL/GenBank/DDBJ databases">
        <title>Sequencing the genomes of 1000 actinobacteria strains.</title>
        <authorList>
            <person name="Klenk H.-P."/>
        </authorList>
    </citation>
    <scope>NUCLEOTIDE SEQUENCE [LARGE SCALE GENOMIC DNA]</scope>
    <source>
        <strain evidence="10 11">DSM 42178</strain>
    </source>
</reference>
<dbReference type="EC" id="2.7.11.1" evidence="1"/>
<sequence length="681" mass="72271">MTRPGRLVAGRYRLGEAIGRGGMGEVWVAYDEALDRRVAVKLMRSELLSGRGDHGTEVRRFARECRTAAQIDHPGLVTVYDAGEDRPTDDPTASGGQLYLVMQLVDGISLGDFIAETDPMPCEWAVAVAAQLLGVLAAIHAVSVVHRDLKPSNVMVRRDGTVRLLDLGIVAVLSDAATKLTRTGAAPGSPSYMAPEQAYSTTVDRRTDLYALGCLLHEMLTGQAPFRAPTAYALVAMHRATPPTPVRQLRPEVPEALERLVLDLLAKEPDARPADAHEVYRRLAPLLPAADPALPVPPLGFGMPDPTRPFRFPLAPVLSAPAAPTGTPWAPEGTGSGQAALVPSTRPFDARLFPALSTPATPATTPPAAHGHSTPPGDTTPPRHGTTPGQAAEPGQTAAFGRTAPAGPGDPGATGAFPATALSFPAVTGPAPVPPGRPPSAPAGAGQLDLTQVGRDVSRMLDEGRYTQAVDLLARVLPEAAARHGDDARVVRTLRHHYAATLQMDAQYGAALREFRHLARQAEAEGGPESVAALEYRAEAASCLEELGEPAAALAEYRTVLPLLQRHPDADPEQLLTLRRRIGDLLAHQRDFRGAWDVLAPLLPELERRYGPHDDEVVALRHTLDSLQAAAGDPQTGPQYLGPQHSAQQHTGAHQTGHPHTDPRQPGGSWPGTAGGGWYPR</sequence>
<feature type="binding site" evidence="7">
    <location>
        <position position="41"/>
    </location>
    <ligand>
        <name>ATP</name>
        <dbReference type="ChEBI" id="CHEBI:30616"/>
    </ligand>
</feature>
<accession>A0A853ACU9</accession>
<dbReference type="PROSITE" id="PS50011">
    <property type="entry name" value="PROTEIN_KINASE_DOM"/>
    <property type="match status" value="1"/>
</dbReference>
<dbReference type="Proteomes" id="UP000567795">
    <property type="component" value="Unassembled WGS sequence"/>
</dbReference>
<dbReference type="Gene3D" id="1.25.40.10">
    <property type="entry name" value="Tetratricopeptide repeat domain"/>
    <property type="match status" value="1"/>
</dbReference>
<dbReference type="PANTHER" id="PTHR43289">
    <property type="entry name" value="MITOGEN-ACTIVATED PROTEIN KINASE KINASE KINASE 20-RELATED"/>
    <property type="match status" value="1"/>
</dbReference>
<evidence type="ECO:0000256" key="6">
    <source>
        <dbReference type="ARBA" id="ARBA00022840"/>
    </source>
</evidence>
<evidence type="ECO:0000256" key="1">
    <source>
        <dbReference type="ARBA" id="ARBA00012513"/>
    </source>
</evidence>
<dbReference type="SMART" id="SM00220">
    <property type="entry name" value="S_TKc"/>
    <property type="match status" value="1"/>
</dbReference>
<dbReference type="SUPFAM" id="SSF56112">
    <property type="entry name" value="Protein kinase-like (PK-like)"/>
    <property type="match status" value="1"/>
</dbReference>
<dbReference type="GO" id="GO:0004674">
    <property type="term" value="F:protein serine/threonine kinase activity"/>
    <property type="evidence" value="ECO:0007669"/>
    <property type="project" value="UniProtKB-KW"/>
</dbReference>
<evidence type="ECO:0000259" key="9">
    <source>
        <dbReference type="PROSITE" id="PS50011"/>
    </source>
</evidence>
<dbReference type="PROSITE" id="PS00107">
    <property type="entry name" value="PROTEIN_KINASE_ATP"/>
    <property type="match status" value="1"/>
</dbReference>
<keyword evidence="5 10" id="KW-0418">Kinase</keyword>
<organism evidence="10 11">
    <name type="scientific">Allostreptomyces psammosilenae</name>
    <dbReference type="NCBI Taxonomy" id="1892865"/>
    <lineage>
        <taxon>Bacteria</taxon>
        <taxon>Bacillati</taxon>
        <taxon>Actinomycetota</taxon>
        <taxon>Actinomycetes</taxon>
        <taxon>Kitasatosporales</taxon>
        <taxon>Streptomycetaceae</taxon>
        <taxon>Allostreptomyces</taxon>
    </lineage>
</organism>
<keyword evidence="6 7" id="KW-0067">ATP-binding</keyword>
<dbReference type="Gene3D" id="1.10.510.10">
    <property type="entry name" value="Transferase(Phosphotransferase) domain 1"/>
    <property type="match status" value="1"/>
</dbReference>
<dbReference type="AlphaFoldDB" id="A0A853ACU9"/>
<feature type="compositionally biased region" description="Polar residues" evidence="8">
    <location>
        <begin position="645"/>
        <end position="654"/>
    </location>
</feature>
<dbReference type="PROSITE" id="PS00108">
    <property type="entry name" value="PROTEIN_KINASE_ST"/>
    <property type="match status" value="1"/>
</dbReference>
<evidence type="ECO:0000256" key="3">
    <source>
        <dbReference type="ARBA" id="ARBA00022679"/>
    </source>
</evidence>
<dbReference type="FunFam" id="1.10.510.10:FF:000021">
    <property type="entry name" value="Serine/threonine protein kinase"/>
    <property type="match status" value="1"/>
</dbReference>
<proteinExistence type="predicted"/>
<dbReference type="InterPro" id="IPR017441">
    <property type="entry name" value="Protein_kinase_ATP_BS"/>
</dbReference>